<dbReference type="AlphaFoldDB" id="A0A9X1RMN7"/>
<sequence length="70" mass="7552">MNDYAGRSQDERVARRKRAKQPSQEPPGGDMAVPGTEPDRSHSSGELSEQGKEVWRKGAGIDGGGKSNEK</sequence>
<feature type="compositionally biased region" description="Gly residues" evidence="1">
    <location>
        <begin position="60"/>
        <end position="70"/>
    </location>
</feature>
<protein>
    <submittedName>
        <fullName evidence="2">Uncharacterized protein</fullName>
    </submittedName>
</protein>
<feature type="region of interest" description="Disordered" evidence="1">
    <location>
        <begin position="1"/>
        <end position="70"/>
    </location>
</feature>
<evidence type="ECO:0000313" key="3">
    <source>
        <dbReference type="Proteomes" id="UP001139308"/>
    </source>
</evidence>
<evidence type="ECO:0000313" key="2">
    <source>
        <dbReference type="EMBL" id="MCG5072672.1"/>
    </source>
</evidence>
<evidence type="ECO:0000256" key="1">
    <source>
        <dbReference type="SAM" id="MobiDB-lite"/>
    </source>
</evidence>
<organism evidence="2 3">
    <name type="scientific">Paraburkholderia tagetis</name>
    <dbReference type="NCBI Taxonomy" id="2913261"/>
    <lineage>
        <taxon>Bacteria</taxon>
        <taxon>Pseudomonadati</taxon>
        <taxon>Pseudomonadota</taxon>
        <taxon>Betaproteobacteria</taxon>
        <taxon>Burkholderiales</taxon>
        <taxon>Burkholderiaceae</taxon>
        <taxon>Paraburkholderia</taxon>
    </lineage>
</organism>
<feature type="compositionally biased region" description="Basic and acidic residues" evidence="1">
    <location>
        <begin position="37"/>
        <end position="56"/>
    </location>
</feature>
<gene>
    <name evidence="2" type="ORF">L5014_04730</name>
</gene>
<name>A0A9X1RMN7_9BURK</name>
<dbReference type="Proteomes" id="UP001139308">
    <property type="component" value="Unassembled WGS sequence"/>
</dbReference>
<dbReference type="RefSeq" id="WP_238462409.1">
    <property type="nucleotide sequence ID" value="NZ_JAKLJA010000002.1"/>
</dbReference>
<accession>A0A9X1RMN7</accession>
<keyword evidence="3" id="KW-1185">Reference proteome</keyword>
<proteinExistence type="predicted"/>
<comment type="caution">
    <text evidence="2">The sequence shown here is derived from an EMBL/GenBank/DDBJ whole genome shotgun (WGS) entry which is preliminary data.</text>
</comment>
<reference evidence="2" key="1">
    <citation type="submission" date="2022-01" db="EMBL/GenBank/DDBJ databases">
        <title>Genome sequence and assembly of Parabukholderia sp. RG36.</title>
        <authorList>
            <person name="Chhetri G."/>
        </authorList>
    </citation>
    <scope>NUCLEOTIDE SEQUENCE</scope>
    <source>
        <strain evidence="2">RG36</strain>
    </source>
</reference>
<dbReference type="EMBL" id="JAKLJA010000002">
    <property type="protein sequence ID" value="MCG5072672.1"/>
    <property type="molecule type" value="Genomic_DNA"/>
</dbReference>